<dbReference type="InterPro" id="IPR043129">
    <property type="entry name" value="ATPase_NBD"/>
</dbReference>
<dbReference type="PANTHER" id="PTHR18964">
    <property type="entry name" value="ROK (REPRESSOR, ORF, KINASE) FAMILY"/>
    <property type="match status" value="1"/>
</dbReference>
<dbReference type="PATRIC" id="fig|1397108.4.peg.259"/>
<dbReference type="SUPFAM" id="SSF46785">
    <property type="entry name" value="Winged helix' DNA-binding domain"/>
    <property type="match status" value="1"/>
</dbReference>
<keyword evidence="3" id="KW-1185">Reference proteome</keyword>
<dbReference type="RefSeq" id="WP_082388998.1">
    <property type="nucleotide sequence ID" value="NZ_CP012023.1"/>
</dbReference>
<evidence type="ECO:0000256" key="1">
    <source>
        <dbReference type="ARBA" id="ARBA00006479"/>
    </source>
</evidence>
<dbReference type="EMBL" id="CP012023">
    <property type="protein sequence ID" value="ALI54198.1"/>
    <property type="molecule type" value="Genomic_DNA"/>
</dbReference>
<dbReference type="Gene3D" id="1.10.10.10">
    <property type="entry name" value="Winged helix-like DNA-binding domain superfamily/Winged helix DNA-binding domain"/>
    <property type="match status" value="1"/>
</dbReference>
<sequence length="419" mass="44598">MITSAFKSSLLEGEIQGCGPLFRAQNAVPKPLRRQLFEAIRAAGTIARVDIAKHLDISPATVTTLSTELIESGLIAETEIARPTIDTTRGRPRVGLEVNGAASAVIGIKISDRGNSAVLLDLAGKRIGAATLPAPPERRSTDAIVDEIEQLVAAALTSAHLDKSSLAAIALGIPGMVDFDAGHVIWCPFLMDPDIPLRDILQHRLGIPVRIDNDANLLAMAELWFGAGRALDNFAVVSIEHGVGIGYVQGHTLQRGGSGHGMELGHMTIQINGALCRCGKRGCLEAYVADYALVREAHTALAHPVGSTASPTEMLEDLFAQAKDGNEAAQAIFSRAGRYLAVGLANVVTLFDPALILLSGDRLRYDYLYAEEVLSEFRDLTQKPGRPPTPVDIHAWGDLVWAQGAGALALDHATERLLG</sequence>
<protein>
    <submittedName>
        <fullName evidence="2">Xylose-responsive transcription regulator, ROK family</fullName>
    </submittedName>
</protein>
<reference evidence="2 3" key="1">
    <citation type="submission" date="2015-05" db="EMBL/GenBank/DDBJ databases">
        <authorList>
            <person name="Wang D.B."/>
            <person name="Wang M."/>
        </authorList>
    </citation>
    <scope>NUCLEOTIDE SEQUENCE [LARGE SCALE GENOMIC DNA]</scope>
    <source>
        <strain evidence="2 3">IMCC 12053</strain>
    </source>
</reference>
<organism evidence="2 3">
    <name type="scientific">Celeribacter marinus</name>
    <dbReference type="NCBI Taxonomy" id="1397108"/>
    <lineage>
        <taxon>Bacteria</taxon>
        <taxon>Pseudomonadati</taxon>
        <taxon>Pseudomonadota</taxon>
        <taxon>Alphaproteobacteria</taxon>
        <taxon>Rhodobacterales</taxon>
        <taxon>Roseobacteraceae</taxon>
        <taxon>Celeribacter</taxon>
    </lineage>
</organism>
<name>A0A0P0A788_9RHOB</name>
<dbReference type="KEGG" id="cmar:IMCC12053_248"/>
<proteinExistence type="inferred from homology"/>
<dbReference type="STRING" id="1397108.IMCC12053_248"/>
<dbReference type="CDD" id="cd24073">
    <property type="entry name" value="ASKHA_ATPase_ROK_CYANR"/>
    <property type="match status" value="1"/>
</dbReference>
<dbReference type="Pfam" id="PF00480">
    <property type="entry name" value="ROK"/>
    <property type="match status" value="1"/>
</dbReference>
<gene>
    <name evidence="2" type="ORF">IMCC12053_248</name>
</gene>
<dbReference type="InterPro" id="IPR036388">
    <property type="entry name" value="WH-like_DNA-bd_sf"/>
</dbReference>
<evidence type="ECO:0000313" key="3">
    <source>
        <dbReference type="Proteomes" id="UP000064920"/>
    </source>
</evidence>
<dbReference type="Proteomes" id="UP000064920">
    <property type="component" value="Chromosome"/>
</dbReference>
<dbReference type="InterPro" id="IPR000600">
    <property type="entry name" value="ROK"/>
</dbReference>
<accession>A0A0P0A788</accession>
<evidence type="ECO:0000313" key="2">
    <source>
        <dbReference type="EMBL" id="ALI54198.1"/>
    </source>
</evidence>
<dbReference type="Gene3D" id="3.30.420.40">
    <property type="match status" value="2"/>
</dbReference>
<dbReference type="SUPFAM" id="SSF53067">
    <property type="entry name" value="Actin-like ATPase domain"/>
    <property type="match status" value="1"/>
</dbReference>
<dbReference type="InterPro" id="IPR036390">
    <property type="entry name" value="WH_DNA-bd_sf"/>
</dbReference>
<dbReference type="AlphaFoldDB" id="A0A0P0A788"/>
<dbReference type="OrthoDB" id="9810372at2"/>
<dbReference type="PANTHER" id="PTHR18964:SF149">
    <property type="entry name" value="BIFUNCTIONAL UDP-N-ACETYLGLUCOSAMINE 2-EPIMERASE_N-ACETYLMANNOSAMINE KINASE"/>
    <property type="match status" value="1"/>
</dbReference>
<comment type="similarity">
    <text evidence="1">Belongs to the ROK (NagC/XylR) family.</text>
</comment>
<dbReference type="Pfam" id="PF13412">
    <property type="entry name" value="HTH_24"/>
    <property type="match status" value="1"/>
</dbReference>